<reference evidence="3 4" key="1">
    <citation type="submission" date="2023-01" db="EMBL/GenBank/DDBJ databases">
        <title>Cultivation and genomic characterization of new, ubiquitous marine nitrite-oxidizing bacteria from the Nitrospirales.</title>
        <authorList>
            <person name="Mueller A.J."/>
            <person name="Daebeler A."/>
            <person name="Herbold C.W."/>
            <person name="Kirkegaard R.H."/>
            <person name="Daims H."/>
        </authorList>
    </citation>
    <scope>NUCLEOTIDE SEQUENCE [LARGE SCALE GENOMIC DNA]</scope>
    <source>
        <strain evidence="3 4">VA</strain>
    </source>
</reference>
<gene>
    <name evidence="3" type="ORF">PP769_17685</name>
</gene>
<feature type="compositionally biased region" description="Low complexity" evidence="1">
    <location>
        <begin position="1"/>
        <end position="22"/>
    </location>
</feature>
<evidence type="ECO:0000256" key="2">
    <source>
        <dbReference type="SAM" id="Phobius"/>
    </source>
</evidence>
<protein>
    <submittedName>
        <fullName evidence="3">Uncharacterized protein</fullName>
    </submittedName>
</protein>
<evidence type="ECO:0000256" key="1">
    <source>
        <dbReference type="SAM" id="MobiDB-lite"/>
    </source>
</evidence>
<evidence type="ECO:0000313" key="3">
    <source>
        <dbReference type="EMBL" id="WNM57780.1"/>
    </source>
</evidence>
<dbReference type="EMBL" id="CP116967">
    <property type="protein sequence ID" value="WNM57780.1"/>
    <property type="molecule type" value="Genomic_DNA"/>
</dbReference>
<dbReference type="KEGG" id="nall:PP769_17685"/>
<evidence type="ECO:0000313" key="4">
    <source>
        <dbReference type="Proteomes" id="UP001302719"/>
    </source>
</evidence>
<accession>A0AA96JS77</accession>
<sequence length="90" mass="9194">MAREPVNSPSSSEKSPPVSTSTGKRRSVMIARVIGILCVAVGFMLGIHGLEHPGSPMLPTALGMIATGLVAQVFALVKACFAGSQGKGDD</sequence>
<keyword evidence="2" id="KW-1133">Transmembrane helix</keyword>
<dbReference type="RefSeq" id="WP_312642691.1">
    <property type="nucleotide sequence ID" value="NZ_CP116967.1"/>
</dbReference>
<feature type="transmembrane region" description="Helical" evidence="2">
    <location>
        <begin position="56"/>
        <end position="77"/>
    </location>
</feature>
<keyword evidence="4" id="KW-1185">Reference proteome</keyword>
<feature type="region of interest" description="Disordered" evidence="1">
    <location>
        <begin position="1"/>
        <end position="24"/>
    </location>
</feature>
<feature type="transmembrane region" description="Helical" evidence="2">
    <location>
        <begin position="29"/>
        <end position="50"/>
    </location>
</feature>
<dbReference type="Proteomes" id="UP001302719">
    <property type="component" value="Chromosome"/>
</dbReference>
<dbReference type="AlphaFoldDB" id="A0AA96JS77"/>
<organism evidence="3 4">
    <name type="scientific">Candidatus Nitrospira allomarina</name>
    <dbReference type="NCBI Taxonomy" id="3020900"/>
    <lineage>
        <taxon>Bacteria</taxon>
        <taxon>Pseudomonadati</taxon>
        <taxon>Nitrospirota</taxon>
        <taxon>Nitrospiria</taxon>
        <taxon>Nitrospirales</taxon>
        <taxon>Nitrospiraceae</taxon>
        <taxon>Nitrospira</taxon>
    </lineage>
</organism>
<name>A0AA96JS77_9BACT</name>
<proteinExistence type="predicted"/>
<keyword evidence="2" id="KW-0472">Membrane</keyword>
<keyword evidence="2" id="KW-0812">Transmembrane</keyword>